<feature type="region of interest" description="Disordered" evidence="1">
    <location>
        <begin position="473"/>
        <end position="526"/>
    </location>
</feature>
<protein>
    <recommendedName>
        <fullName evidence="2">VHS domain-containing protein</fullName>
    </recommendedName>
</protein>
<feature type="compositionally biased region" description="Basic and acidic residues" evidence="1">
    <location>
        <begin position="514"/>
        <end position="526"/>
    </location>
</feature>
<reference evidence="3 4" key="1">
    <citation type="submission" date="2021-06" db="EMBL/GenBank/DDBJ databases">
        <title>Genome sequence of Babesia caballi.</title>
        <authorList>
            <person name="Yamagishi J."/>
            <person name="Kidaka T."/>
            <person name="Ochi A."/>
        </authorList>
    </citation>
    <scope>NUCLEOTIDE SEQUENCE [LARGE SCALE GENOMIC DNA]</scope>
    <source>
        <strain evidence="3">USDA-D6B2</strain>
    </source>
</reference>
<sequence>MPEQAHRRPPANEGNRPEGNGPDGNRFESARHEGSSLEGFGNSPYRGDSHRGSGSGRRHGSQSMSLKSLTSTSLSCAKSLTSKLISMSNTGIQAASSAINSYKEAAAANARKAAMANPNSFLRIAERIGNSNDPIASHRELVAVVEQMLVWGNPPVQLTLERDRYGQPTPQSMREFHLINDFLLEKTLTYVRGRRDCCLFLVKFAAWRMQVTNQPEEVILSLELLQRCVEAFGGYFLALMTKSCMRRFRRLLRMTKLTTSLTGGMKKQLAKLLVGSSNVHPGVPTDVRIHVIKAKVLYMLQLWHDVFLLDQGLYPVFFHGYRDLRERGIRFPQVDPADRAKINVSAVAPVPVSSTFSLGNGVTLPLTPAELETVLATVKSLSSMSPGPEHTAALKRLRESKERIVASINILAEHRGQISDHQNYEEVMNRMLMLNDCVDAHLVMGTVGAHAGVNLLTAIGAMIALGQAHGQRATAAEGDSHSAEASPDPADKSNLLDLDSSSESDNDSFGTFFGDDKSGAPSSKKTDEDYDKFFADFGVFDTNKAPKKTEASRASGDKNYAGDLGSLDFGNPVASSTSSASPNTTTPPAAGASASSQSGTTSVFVSAASSLSTTPPATSSAGAASGAPQPAPTAGHAHASQTDEAPAAAAGANASGATADASSAAKPGWSPSLSRHASSGAEGKKTLNEMMNEFDNMEFDFGHMSMTGF</sequence>
<evidence type="ECO:0000313" key="4">
    <source>
        <dbReference type="Proteomes" id="UP001497744"/>
    </source>
</evidence>
<feature type="compositionally biased region" description="Basic and acidic residues" evidence="1">
    <location>
        <begin position="25"/>
        <end position="35"/>
    </location>
</feature>
<feature type="region of interest" description="Disordered" evidence="1">
    <location>
        <begin position="611"/>
        <end position="689"/>
    </location>
</feature>
<dbReference type="Proteomes" id="UP001497744">
    <property type="component" value="Unassembled WGS sequence"/>
</dbReference>
<feature type="region of interest" description="Disordered" evidence="1">
    <location>
        <begin position="571"/>
        <end position="597"/>
    </location>
</feature>
<name>A0AAV4LW68_BABCB</name>
<evidence type="ECO:0000256" key="1">
    <source>
        <dbReference type="SAM" id="MobiDB-lite"/>
    </source>
</evidence>
<dbReference type="InterPro" id="IPR008942">
    <property type="entry name" value="ENTH_VHS"/>
</dbReference>
<dbReference type="AlphaFoldDB" id="A0AAV4LW68"/>
<accession>A0AAV4LW68</accession>
<organism evidence="3 4">
    <name type="scientific">Babesia caballi</name>
    <dbReference type="NCBI Taxonomy" id="5871"/>
    <lineage>
        <taxon>Eukaryota</taxon>
        <taxon>Sar</taxon>
        <taxon>Alveolata</taxon>
        <taxon>Apicomplexa</taxon>
        <taxon>Aconoidasida</taxon>
        <taxon>Piroplasmida</taxon>
        <taxon>Babesiidae</taxon>
        <taxon>Babesia</taxon>
    </lineage>
</organism>
<keyword evidence="4" id="KW-1185">Reference proteome</keyword>
<gene>
    <name evidence="3" type="ORF">BcabD6B2_27910</name>
</gene>
<dbReference type="EMBL" id="BPLF01000002">
    <property type="protein sequence ID" value="GIX63356.1"/>
    <property type="molecule type" value="Genomic_DNA"/>
</dbReference>
<dbReference type="Gene3D" id="1.25.40.90">
    <property type="match status" value="1"/>
</dbReference>
<evidence type="ECO:0000313" key="3">
    <source>
        <dbReference type="EMBL" id="GIX63356.1"/>
    </source>
</evidence>
<proteinExistence type="predicted"/>
<comment type="caution">
    <text evidence="3">The sequence shown here is derived from an EMBL/GenBank/DDBJ whole genome shotgun (WGS) entry which is preliminary data.</text>
</comment>
<feature type="domain" description="VHS" evidence="2">
    <location>
        <begin position="208"/>
        <end position="332"/>
    </location>
</feature>
<dbReference type="GO" id="GO:0043130">
    <property type="term" value="F:ubiquitin binding"/>
    <property type="evidence" value="ECO:0007669"/>
    <property type="project" value="InterPro"/>
</dbReference>
<dbReference type="SUPFAM" id="SSF48464">
    <property type="entry name" value="ENTH/VHS domain"/>
    <property type="match status" value="1"/>
</dbReference>
<feature type="region of interest" description="Disordered" evidence="1">
    <location>
        <begin position="1"/>
        <end position="70"/>
    </location>
</feature>
<feature type="compositionally biased region" description="Low complexity" evidence="1">
    <location>
        <begin position="645"/>
        <end position="665"/>
    </location>
</feature>
<feature type="compositionally biased region" description="Low complexity" evidence="1">
    <location>
        <begin position="61"/>
        <end position="70"/>
    </location>
</feature>
<feature type="compositionally biased region" description="Low complexity" evidence="1">
    <location>
        <begin position="574"/>
        <end position="597"/>
    </location>
</feature>
<dbReference type="RefSeq" id="XP_067715425.1">
    <property type="nucleotide sequence ID" value="XM_067859324.1"/>
</dbReference>
<dbReference type="GO" id="GO:0035091">
    <property type="term" value="F:phosphatidylinositol binding"/>
    <property type="evidence" value="ECO:0007669"/>
    <property type="project" value="InterPro"/>
</dbReference>
<feature type="compositionally biased region" description="Low complexity" evidence="1">
    <location>
        <begin position="611"/>
        <end position="635"/>
    </location>
</feature>
<dbReference type="GeneID" id="94194837"/>
<dbReference type="PANTHER" id="PTHR12460">
    <property type="entry name" value="CYCLIN-DEPENDENT KINASE INHIBITOR-RELATED PROTEIN"/>
    <property type="match status" value="1"/>
</dbReference>
<evidence type="ECO:0000259" key="2">
    <source>
        <dbReference type="PROSITE" id="PS50179"/>
    </source>
</evidence>
<dbReference type="PROSITE" id="PS50179">
    <property type="entry name" value="VHS"/>
    <property type="match status" value="1"/>
</dbReference>
<dbReference type="InterPro" id="IPR002014">
    <property type="entry name" value="VHS_dom"/>
</dbReference>